<dbReference type="EMBL" id="JACEFF010000542">
    <property type="protein sequence ID" value="KAH9635620.1"/>
    <property type="molecule type" value="Genomic_DNA"/>
</dbReference>
<accession>A0A922MEJ0</accession>
<evidence type="ECO:0000256" key="1">
    <source>
        <dbReference type="SAM" id="MobiDB-lite"/>
    </source>
</evidence>
<organism evidence="2 3">
    <name type="scientific">Spodoptera exigua</name>
    <name type="common">Beet armyworm</name>
    <name type="synonym">Noctua fulgens</name>
    <dbReference type="NCBI Taxonomy" id="7107"/>
    <lineage>
        <taxon>Eukaryota</taxon>
        <taxon>Metazoa</taxon>
        <taxon>Ecdysozoa</taxon>
        <taxon>Arthropoda</taxon>
        <taxon>Hexapoda</taxon>
        <taxon>Insecta</taxon>
        <taxon>Pterygota</taxon>
        <taxon>Neoptera</taxon>
        <taxon>Endopterygota</taxon>
        <taxon>Lepidoptera</taxon>
        <taxon>Glossata</taxon>
        <taxon>Ditrysia</taxon>
        <taxon>Noctuoidea</taxon>
        <taxon>Noctuidae</taxon>
        <taxon>Amphipyrinae</taxon>
        <taxon>Spodoptera</taxon>
    </lineage>
</organism>
<gene>
    <name evidence="2" type="ORF">HF086_012289</name>
</gene>
<name>A0A922MEJ0_SPOEX</name>
<feature type="region of interest" description="Disordered" evidence="1">
    <location>
        <begin position="45"/>
        <end position="64"/>
    </location>
</feature>
<protein>
    <submittedName>
        <fullName evidence="2">Uncharacterized protein</fullName>
    </submittedName>
</protein>
<dbReference type="Proteomes" id="UP000814243">
    <property type="component" value="Unassembled WGS sequence"/>
</dbReference>
<dbReference type="AlphaFoldDB" id="A0A922MEJ0"/>
<sequence length="170" mass="19493">MTVKLDLPIKLKPSFDVRAVIAQLVKSKTRIVEINIKKSEKKRESSTSPIDFETNEETDDRSMHDNLNVTPEKIKDNCFVLVKFEKKSSVVYYVGKVLSHYSSTELKISYLRKKPGSSWSFFFPVLEDIHTLYISDVAMILPDPEPRAGCTARLARLFTFAVNLNNYNVQ</sequence>
<evidence type="ECO:0000313" key="2">
    <source>
        <dbReference type="EMBL" id="KAH9635620.1"/>
    </source>
</evidence>
<proteinExistence type="predicted"/>
<reference evidence="2" key="1">
    <citation type="journal article" date="2021" name="G3 (Bethesda)">
        <title>Genome and transcriptome analysis of the beet armyworm Spodoptera exigua reveals targets for pest control. .</title>
        <authorList>
            <person name="Simon S."/>
            <person name="Breeschoten T."/>
            <person name="Jansen H.J."/>
            <person name="Dirks R.P."/>
            <person name="Schranz M.E."/>
            <person name="Ros V.I.D."/>
        </authorList>
    </citation>
    <scope>NUCLEOTIDE SEQUENCE</scope>
    <source>
        <strain evidence="2">TB_SE_WUR_2020</strain>
    </source>
</reference>
<comment type="caution">
    <text evidence="2">The sequence shown here is derived from an EMBL/GenBank/DDBJ whole genome shotgun (WGS) entry which is preliminary data.</text>
</comment>
<evidence type="ECO:0000313" key="3">
    <source>
        <dbReference type="Proteomes" id="UP000814243"/>
    </source>
</evidence>